<dbReference type="InterPro" id="IPR036962">
    <property type="entry name" value="Glyco_hydro_3_N_sf"/>
</dbReference>
<evidence type="ECO:0000313" key="5">
    <source>
        <dbReference type="EMBL" id="ERJ11744.1"/>
    </source>
</evidence>
<evidence type="ECO:0000256" key="3">
    <source>
        <dbReference type="ARBA" id="ARBA00023295"/>
    </source>
</evidence>
<dbReference type="EMBL" id="AFNU02000008">
    <property type="protein sequence ID" value="ERJ11744.1"/>
    <property type="molecule type" value="Genomic_DNA"/>
</dbReference>
<gene>
    <name evidence="5" type="ORF">HLPCO_002227</name>
</gene>
<dbReference type="PANTHER" id="PTHR30480">
    <property type="entry name" value="BETA-HEXOSAMINIDASE-RELATED"/>
    <property type="match status" value="1"/>
</dbReference>
<dbReference type="GO" id="GO:0005975">
    <property type="term" value="P:carbohydrate metabolic process"/>
    <property type="evidence" value="ECO:0007669"/>
    <property type="project" value="InterPro"/>
</dbReference>
<sequence>MKTINELTLDEKLGQLLMVGFHATNLDDHIIEAIKKHKIGNVILFARNIKSAKQLFELNKKLQQLAKEELDVPLFISVDQEGGMVTRIFNDATFYPGNMTVGATNNSNYTYQIGQKMGQELRTLGINMNLAPDLDVNNNLKNPVIGVRSYSDDPFKVATFGSNFIEGLQEEGVIATGKHFPGHGDTSVDSHLDLTTVKHDKERLHDVELVPFKKAISSGIKAIMSAHVTFPAYEPDQLPATLSKRVLTGLLREELGYEGLIVTDCMQMKAIDTYYGTEKASVMAIEAGANMLCISHSLEKQVGSLEQLKQAVKDGRLNERYIDQLVGTILAYKKETLEQVDRLTQSNYIDIKDQIIVEEHKKFAQRVTDEAVTQYKGTPFKESGRVLFIGTEPFATTIADDQVKNKSVIDEINEQFPHWQIEKMSVRPDENEIKTLSEKAKNYDQVVITSYNANIFESQAKLVQEISEQHEEVHVIATRNPYDVLFFNVKHYVCLYEYTPNSINSLVKYLKGELNIKGQMPVNL</sequence>
<comment type="caution">
    <text evidence="5">The sequence shown here is derived from an EMBL/GenBank/DDBJ whole genome shotgun (WGS) entry which is preliminary data.</text>
</comment>
<evidence type="ECO:0000313" key="6">
    <source>
        <dbReference type="Proteomes" id="UP000005707"/>
    </source>
</evidence>
<dbReference type="RefSeq" id="WP_008824389.1">
    <property type="nucleotide sequence ID" value="NZ_AFNU02000008.1"/>
</dbReference>
<evidence type="ECO:0000256" key="1">
    <source>
        <dbReference type="ARBA" id="ARBA00005336"/>
    </source>
</evidence>
<dbReference type="STRING" id="1033810.HLPCO_002227"/>
<evidence type="ECO:0000256" key="2">
    <source>
        <dbReference type="ARBA" id="ARBA00022801"/>
    </source>
</evidence>
<comment type="similarity">
    <text evidence="1">Belongs to the glycosyl hydrolase 3 family.</text>
</comment>
<feature type="domain" description="Glycoside hydrolase family 3 N-terminal" evidence="4">
    <location>
        <begin position="8"/>
        <end position="329"/>
    </location>
</feature>
<evidence type="ECO:0000259" key="4">
    <source>
        <dbReference type="Pfam" id="PF00933"/>
    </source>
</evidence>
<dbReference type="eggNOG" id="COG1472">
    <property type="taxonomic scope" value="Bacteria"/>
</dbReference>
<dbReference type="Proteomes" id="UP000005707">
    <property type="component" value="Unassembled WGS sequence"/>
</dbReference>
<dbReference type="GO" id="GO:0004563">
    <property type="term" value="F:beta-N-acetylhexosaminidase activity"/>
    <property type="evidence" value="ECO:0007669"/>
    <property type="project" value="UniProtKB-EC"/>
</dbReference>
<dbReference type="Pfam" id="PF00933">
    <property type="entry name" value="Glyco_hydro_3"/>
    <property type="match status" value="1"/>
</dbReference>
<dbReference type="NCBIfam" id="NF003740">
    <property type="entry name" value="PRK05337.1"/>
    <property type="match status" value="1"/>
</dbReference>
<keyword evidence="3 5" id="KW-0326">Glycosidase</keyword>
<accession>F7PU75</accession>
<dbReference type="Gene3D" id="3.20.20.300">
    <property type="entry name" value="Glycoside hydrolase, family 3, N-terminal domain"/>
    <property type="match status" value="1"/>
</dbReference>
<reference evidence="5 6" key="2">
    <citation type="journal article" date="2013" name="PLoS ONE">
        <title>INDIGO - INtegrated Data Warehouse of MIcrobial GenOmes with Examples from the Red Sea Extremophiles.</title>
        <authorList>
            <person name="Alam I."/>
            <person name="Antunes A."/>
            <person name="Kamau A.A."/>
            <person name="Ba Alawi W."/>
            <person name="Kalkatawi M."/>
            <person name="Stingl U."/>
            <person name="Bajic V.B."/>
        </authorList>
    </citation>
    <scope>NUCLEOTIDE SEQUENCE [LARGE SCALE GENOMIC DNA]</scope>
    <source>
        <strain evidence="5 6">SSD-17B</strain>
    </source>
</reference>
<dbReference type="SUPFAM" id="SSF51445">
    <property type="entry name" value="(Trans)glycosidases"/>
    <property type="match status" value="1"/>
</dbReference>
<dbReference type="InterPro" id="IPR017853">
    <property type="entry name" value="GH"/>
</dbReference>
<dbReference type="InterPro" id="IPR001764">
    <property type="entry name" value="Glyco_hydro_3_N"/>
</dbReference>
<dbReference type="FunCoup" id="F7PU75">
    <property type="interactions" value="125"/>
</dbReference>
<keyword evidence="2 5" id="KW-0378">Hydrolase</keyword>
<dbReference type="Gene3D" id="3.40.50.1700">
    <property type="entry name" value="Glycoside hydrolase family 3 C-terminal domain"/>
    <property type="match status" value="1"/>
</dbReference>
<dbReference type="AlphaFoldDB" id="F7PU75"/>
<name>F7PU75_9MOLU</name>
<dbReference type="EC" id="3.2.1.52" evidence="5"/>
<dbReference type="PANTHER" id="PTHR30480:SF16">
    <property type="entry name" value="GLYCOSIDE HYDROLASE FAMILY 3 DOMAIN PROTEIN"/>
    <property type="match status" value="1"/>
</dbReference>
<organism evidence="5 6">
    <name type="scientific">Haloplasma contractile SSD-17B</name>
    <dbReference type="NCBI Taxonomy" id="1033810"/>
    <lineage>
        <taxon>Bacteria</taxon>
        <taxon>Bacillati</taxon>
        <taxon>Mycoplasmatota</taxon>
        <taxon>Mollicutes</taxon>
        <taxon>Haloplasmatales</taxon>
        <taxon>Haloplasmataceae</taxon>
        <taxon>Haloplasma</taxon>
    </lineage>
</organism>
<dbReference type="GO" id="GO:0009254">
    <property type="term" value="P:peptidoglycan turnover"/>
    <property type="evidence" value="ECO:0007669"/>
    <property type="project" value="TreeGrafter"/>
</dbReference>
<dbReference type="OrthoDB" id="9805821at2"/>
<dbReference type="InterPro" id="IPR036881">
    <property type="entry name" value="Glyco_hydro_3_C_sf"/>
</dbReference>
<reference evidence="5 6" key="1">
    <citation type="journal article" date="2011" name="J. Bacteriol.">
        <title>Genome sequence of Haloplasma contractile, an unusual contractile bacterium from a deep-sea anoxic brine lake.</title>
        <authorList>
            <person name="Antunes A."/>
            <person name="Alam I."/>
            <person name="El Dorry H."/>
            <person name="Siam R."/>
            <person name="Robertson A."/>
            <person name="Bajic V.B."/>
            <person name="Stingl U."/>
        </authorList>
    </citation>
    <scope>NUCLEOTIDE SEQUENCE [LARGE SCALE GENOMIC DNA]</scope>
    <source>
        <strain evidence="5 6">SSD-17B</strain>
    </source>
</reference>
<dbReference type="InterPro" id="IPR050226">
    <property type="entry name" value="NagZ_Beta-hexosaminidase"/>
</dbReference>
<keyword evidence="6" id="KW-1185">Reference proteome</keyword>
<protein>
    <submittedName>
        <fullName evidence="5">Beta-glucosidase-related glycosidase Carbohydrate transport protein</fullName>
        <ecNumber evidence="5">3.2.1.52</ecNumber>
    </submittedName>
</protein>
<dbReference type="InParanoid" id="F7PU75"/>
<dbReference type="PRINTS" id="PR00133">
    <property type="entry name" value="GLHYDRLASE3"/>
</dbReference>
<proteinExistence type="inferred from homology"/>